<feature type="region of interest" description="Disordered" evidence="1">
    <location>
        <begin position="1"/>
        <end position="39"/>
    </location>
</feature>
<evidence type="ECO:0000313" key="2">
    <source>
        <dbReference type="EMBL" id="UQX13405.1"/>
    </source>
</evidence>
<accession>A0ABY4QU80</accession>
<keyword evidence="2" id="KW-0614">Plasmid</keyword>
<gene>
    <name evidence="2" type="ORF">M5I08_24650</name>
</gene>
<dbReference type="EMBL" id="CP097321">
    <property type="protein sequence ID" value="UQX13405.1"/>
    <property type="molecule type" value="Genomic_DNA"/>
</dbReference>
<evidence type="ECO:0000256" key="1">
    <source>
        <dbReference type="SAM" id="MobiDB-lite"/>
    </source>
</evidence>
<sequence>MNNRKWVVHPNRSEAGPDEPGRNGHFRSVSRPRRRTLPPEPCEVRVKLPRKFSHLATPDGSKTFSADNWLFVVGVAHTFARLHTEPADLPAPFGFKDRGKWWWWDGTTSQESILDGPEAAGYVEEFFQKLFPGMAITVTDAR</sequence>
<dbReference type="Proteomes" id="UP001056610">
    <property type="component" value="Plasmid unnamed"/>
</dbReference>
<name>A0ABY4QU80_9MYCO</name>
<feature type="compositionally biased region" description="Basic residues" evidence="1">
    <location>
        <begin position="24"/>
        <end position="36"/>
    </location>
</feature>
<dbReference type="RefSeq" id="WP_219070064.1">
    <property type="nucleotide sequence ID" value="NZ_CAJUXY010000073.1"/>
</dbReference>
<keyword evidence="3" id="KW-1185">Reference proteome</keyword>
<proteinExistence type="predicted"/>
<geneLocation type="plasmid" evidence="2 3">
    <name>unnamed</name>
</geneLocation>
<organism evidence="2 3">
    <name type="scientific">Candidatus Mycobacterium methanotrophicum</name>
    <dbReference type="NCBI Taxonomy" id="2943498"/>
    <lineage>
        <taxon>Bacteria</taxon>
        <taxon>Bacillati</taxon>
        <taxon>Actinomycetota</taxon>
        <taxon>Actinomycetes</taxon>
        <taxon>Mycobacteriales</taxon>
        <taxon>Mycobacteriaceae</taxon>
        <taxon>Mycobacterium</taxon>
    </lineage>
</organism>
<evidence type="ECO:0000313" key="3">
    <source>
        <dbReference type="Proteomes" id="UP001056610"/>
    </source>
</evidence>
<reference evidence="2" key="1">
    <citation type="submission" date="2022-05" db="EMBL/GenBank/DDBJ databases">
        <title>A methanotrophic Mycobacterium dominates a cave microbial ecosystem.</title>
        <authorList>
            <person name="Van Spanning R.J.M."/>
            <person name="Guan Q."/>
            <person name="Melkonian C."/>
            <person name="Gallant J."/>
            <person name="Polerecky L."/>
            <person name="Flot J.-F."/>
            <person name="Brandt B.W."/>
            <person name="Braster M."/>
            <person name="Iturbe Espinoza P."/>
            <person name="Aerts J."/>
            <person name="Meima-Franke M."/>
            <person name="Piersma S.R."/>
            <person name="Bunduc C."/>
            <person name="Ummels R."/>
            <person name="Pain A."/>
            <person name="Fleming E.J."/>
            <person name="van der Wel N."/>
            <person name="Gherman V.D."/>
            <person name="Sarbu S.M."/>
            <person name="Bodelier P.L.E."/>
            <person name="Bitter W."/>
        </authorList>
    </citation>
    <scope>NUCLEOTIDE SEQUENCE</scope>
    <source>
        <strain evidence="2">Sulfur Cave</strain>
        <plasmid evidence="2">unnamed</plasmid>
    </source>
</reference>
<protein>
    <submittedName>
        <fullName evidence="2">Uncharacterized protein</fullName>
    </submittedName>
</protein>